<dbReference type="Proteomes" id="UP000265520">
    <property type="component" value="Unassembled WGS sequence"/>
</dbReference>
<dbReference type="AlphaFoldDB" id="A0A392QUQ7"/>
<organism evidence="2 3">
    <name type="scientific">Trifolium medium</name>
    <dbReference type="NCBI Taxonomy" id="97028"/>
    <lineage>
        <taxon>Eukaryota</taxon>
        <taxon>Viridiplantae</taxon>
        <taxon>Streptophyta</taxon>
        <taxon>Embryophyta</taxon>
        <taxon>Tracheophyta</taxon>
        <taxon>Spermatophyta</taxon>
        <taxon>Magnoliopsida</taxon>
        <taxon>eudicotyledons</taxon>
        <taxon>Gunneridae</taxon>
        <taxon>Pentapetalae</taxon>
        <taxon>rosids</taxon>
        <taxon>fabids</taxon>
        <taxon>Fabales</taxon>
        <taxon>Fabaceae</taxon>
        <taxon>Papilionoideae</taxon>
        <taxon>50 kb inversion clade</taxon>
        <taxon>NPAAA clade</taxon>
        <taxon>Hologalegina</taxon>
        <taxon>IRL clade</taxon>
        <taxon>Trifolieae</taxon>
        <taxon>Trifolium</taxon>
    </lineage>
</organism>
<accession>A0A392QUQ7</accession>
<evidence type="ECO:0000313" key="3">
    <source>
        <dbReference type="Proteomes" id="UP000265520"/>
    </source>
</evidence>
<name>A0A392QUQ7_9FABA</name>
<comment type="caution">
    <text evidence="2">The sequence shown here is derived from an EMBL/GenBank/DDBJ whole genome shotgun (WGS) entry which is preliminary data.</text>
</comment>
<reference evidence="2 3" key="1">
    <citation type="journal article" date="2018" name="Front. Plant Sci.">
        <title>Red Clover (Trifolium pratense) and Zigzag Clover (T. medium) - A Picture of Genomic Similarities and Differences.</title>
        <authorList>
            <person name="Dluhosova J."/>
            <person name="Istvanek J."/>
            <person name="Nedelnik J."/>
            <person name="Repkova J."/>
        </authorList>
    </citation>
    <scope>NUCLEOTIDE SEQUENCE [LARGE SCALE GENOMIC DNA]</scope>
    <source>
        <strain evidence="3">cv. 10/8</strain>
        <tissue evidence="2">Leaf</tissue>
    </source>
</reference>
<evidence type="ECO:0000256" key="1">
    <source>
        <dbReference type="SAM" id="MobiDB-lite"/>
    </source>
</evidence>
<proteinExistence type="predicted"/>
<protein>
    <submittedName>
        <fullName evidence="2">Regulation of nuclear pre-mRNA domain-containing protein</fullName>
    </submittedName>
</protein>
<evidence type="ECO:0000313" key="2">
    <source>
        <dbReference type="EMBL" id="MCI27737.1"/>
    </source>
</evidence>
<feature type="non-terminal residue" evidence="2">
    <location>
        <position position="53"/>
    </location>
</feature>
<keyword evidence="3" id="KW-1185">Reference proteome</keyword>
<dbReference type="EMBL" id="LXQA010161110">
    <property type="protein sequence ID" value="MCI27737.1"/>
    <property type="molecule type" value="Genomic_DNA"/>
</dbReference>
<feature type="region of interest" description="Disordered" evidence="1">
    <location>
        <begin position="1"/>
        <end position="53"/>
    </location>
</feature>
<sequence>MGLTRPNAQSSQSPQSQAQQVQQQQQSSTGGFYRPPGFYGPTHPSTSPAPAPR</sequence>
<feature type="compositionally biased region" description="Low complexity" evidence="1">
    <location>
        <begin position="9"/>
        <end position="46"/>
    </location>
</feature>